<dbReference type="OrthoDB" id="69325at2"/>
<comment type="caution">
    <text evidence="3">The sequence shown here is derived from an EMBL/GenBank/DDBJ whole genome shotgun (WGS) entry which is preliminary data.</text>
</comment>
<keyword evidence="2" id="KW-0812">Transmembrane</keyword>
<organism evidence="3 4">
    <name type="scientific">Deinococcus cellulosilyticus (strain DSM 18568 / NBRC 106333 / KACC 11606 / 5516J-15)</name>
    <dbReference type="NCBI Taxonomy" id="1223518"/>
    <lineage>
        <taxon>Bacteria</taxon>
        <taxon>Thermotogati</taxon>
        <taxon>Deinococcota</taxon>
        <taxon>Deinococci</taxon>
        <taxon>Deinococcales</taxon>
        <taxon>Deinococcaceae</taxon>
        <taxon>Deinococcus</taxon>
    </lineage>
</organism>
<feature type="region of interest" description="Disordered" evidence="1">
    <location>
        <begin position="81"/>
        <end position="110"/>
    </location>
</feature>
<dbReference type="RefSeq" id="WP_146887118.1">
    <property type="nucleotide sequence ID" value="NZ_BJXB01000019.1"/>
</dbReference>
<evidence type="ECO:0000256" key="1">
    <source>
        <dbReference type="SAM" id="MobiDB-lite"/>
    </source>
</evidence>
<accession>A0A511N5T0</accession>
<evidence type="ECO:0000313" key="4">
    <source>
        <dbReference type="Proteomes" id="UP000321306"/>
    </source>
</evidence>
<name>A0A511N5T0_DEIC1</name>
<dbReference type="AlphaFoldDB" id="A0A511N5T0"/>
<reference evidence="3 4" key="1">
    <citation type="submission" date="2019-07" db="EMBL/GenBank/DDBJ databases">
        <title>Whole genome shotgun sequence of Deinococcus cellulosilyticus NBRC 106333.</title>
        <authorList>
            <person name="Hosoyama A."/>
            <person name="Uohara A."/>
            <person name="Ohji S."/>
            <person name="Ichikawa N."/>
        </authorList>
    </citation>
    <scope>NUCLEOTIDE SEQUENCE [LARGE SCALE GENOMIC DNA]</scope>
    <source>
        <strain evidence="3 4">NBRC 106333</strain>
    </source>
</reference>
<gene>
    <name evidence="3" type="ORF">DC3_38500</name>
</gene>
<dbReference type="EMBL" id="BJXB01000019">
    <property type="protein sequence ID" value="GEM48215.1"/>
    <property type="molecule type" value="Genomic_DNA"/>
</dbReference>
<dbReference type="Proteomes" id="UP000321306">
    <property type="component" value="Unassembled WGS sequence"/>
</dbReference>
<keyword evidence="2" id="KW-1133">Transmembrane helix</keyword>
<protein>
    <recommendedName>
        <fullName evidence="5">Cell division protein FtsL</fullName>
    </recommendedName>
</protein>
<evidence type="ECO:0000256" key="2">
    <source>
        <dbReference type="SAM" id="Phobius"/>
    </source>
</evidence>
<sequence length="110" mass="13041">MSWQDRAVRYMLVYFILATVLVAWRYIQRDLPTRITELQDQEEQLYNERSNLSIELQSLTSPVRIREWAVKNGMIPFSKAKKEPTDFEAPSQETLTLPQPKPLEVETQWN</sequence>
<feature type="transmembrane region" description="Helical" evidence="2">
    <location>
        <begin position="7"/>
        <end position="27"/>
    </location>
</feature>
<keyword evidence="4" id="KW-1185">Reference proteome</keyword>
<evidence type="ECO:0000313" key="3">
    <source>
        <dbReference type="EMBL" id="GEM48215.1"/>
    </source>
</evidence>
<keyword evidence="2" id="KW-0472">Membrane</keyword>
<proteinExistence type="predicted"/>
<evidence type="ECO:0008006" key="5">
    <source>
        <dbReference type="Google" id="ProtNLM"/>
    </source>
</evidence>